<dbReference type="eggNOG" id="COG1404">
    <property type="taxonomic scope" value="Bacteria"/>
</dbReference>
<keyword evidence="1" id="KW-0732">Signal</keyword>
<evidence type="ECO:0000259" key="3">
    <source>
        <dbReference type="Pfam" id="PF24424"/>
    </source>
</evidence>
<dbReference type="Proteomes" id="UP000013858">
    <property type="component" value="Unassembled WGS sequence"/>
</dbReference>
<dbReference type="Pfam" id="PF24424">
    <property type="entry name" value="FNG"/>
    <property type="match status" value="1"/>
</dbReference>
<evidence type="ECO:0000259" key="2">
    <source>
        <dbReference type="Pfam" id="PF17936"/>
    </source>
</evidence>
<reference evidence="4 6" key="1">
    <citation type="submission" date="2013-02" db="EMBL/GenBank/DDBJ databases">
        <title>The Genome Sequence of Enterococcus haemoperoxidus BAA-382.</title>
        <authorList>
            <consortium name="The Broad Institute Genome Sequencing Platform"/>
            <consortium name="The Broad Institute Genome Sequencing Center for Infectious Disease"/>
            <person name="Earl A.M."/>
            <person name="Gilmore M.S."/>
            <person name="Lebreton F."/>
            <person name="Walker B."/>
            <person name="Young S.K."/>
            <person name="Zeng Q."/>
            <person name="Gargeya S."/>
            <person name="Fitzgerald M."/>
            <person name="Haas B."/>
            <person name="Abouelleil A."/>
            <person name="Alvarado L."/>
            <person name="Arachchi H.M."/>
            <person name="Berlin A.M."/>
            <person name="Chapman S.B."/>
            <person name="Dewar J."/>
            <person name="Goldberg J."/>
            <person name="Griggs A."/>
            <person name="Gujja S."/>
            <person name="Hansen M."/>
            <person name="Howarth C."/>
            <person name="Imamovic A."/>
            <person name="Larimer J."/>
            <person name="McCowan C."/>
            <person name="Murphy C."/>
            <person name="Neiman D."/>
            <person name="Pearson M."/>
            <person name="Priest M."/>
            <person name="Roberts A."/>
            <person name="Saif S."/>
            <person name="Shea T."/>
            <person name="Sisk P."/>
            <person name="Sykes S."/>
            <person name="Wortman J."/>
            <person name="Nusbaum C."/>
            <person name="Birren B."/>
        </authorList>
    </citation>
    <scope>NUCLEOTIDE SEQUENCE [LARGE SCALE GENOMIC DNA]</scope>
    <source>
        <strain evidence="4 6">ATCC BAA-382</strain>
    </source>
</reference>
<dbReference type="STRING" id="155618.RV06_GL001631"/>
<evidence type="ECO:0000313" key="5">
    <source>
        <dbReference type="EMBL" id="EOT63371.1"/>
    </source>
</evidence>
<dbReference type="Gene3D" id="2.60.40.10">
    <property type="entry name" value="Immunoglobulins"/>
    <property type="match status" value="2"/>
</dbReference>
<dbReference type="PATRIC" id="fig|1158608.3.peg.2423"/>
<gene>
    <name evidence="5" type="ORF">I583_00171</name>
    <name evidence="4" type="ORF">UAW_02486</name>
</gene>
<organism evidence="4 6">
    <name type="scientific">Enterococcus haemoperoxidus ATCC BAA-382</name>
    <dbReference type="NCBI Taxonomy" id="1158608"/>
    <lineage>
        <taxon>Bacteria</taxon>
        <taxon>Bacillati</taxon>
        <taxon>Bacillota</taxon>
        <taxon>Bacilli</taxon>
        <taxon>Lactobacillales</taxon>
        <taxon>Enterococcaceae</taxon>
        <taxon>Enterococcus</taxon>
    </lineage>
</organism>
<name>R2SL19_9ENTE</name>
<proteinExistence type="predicted"/>
<dbReference type="InterPro" id="IPR013783">
    <property type="entry name" value="Ig-like_fold"/>
</dbReference>
<dbReference type="InterPro" id="IPR041498">
    <property type="entry name" value="Big_6"/>
</dbReference>
<evidence type="ECO:0000313" key="7">
    <source>
        <dbReference type="Proteomes" id="UP000014197"/>
    </source>
</evidence>
<dbReference type="InterPro" id="IPR057034">
    <property type="entry name" value="FNG"/>
</dbReference>
<evidence type="ECO:0000256" key="1">
    <source>
        <dbReference type="SAM" id="SignalP"/>
    </source>
</evidence>
<dbReference type="Pfam" id="PF17936">
    <property type="entry name" value="Big_6"/>
    <property type="match status" value="2"/>
</dbReference>
<dbReference type="AlphaFoldDB" id="R2SL19"/>
<protein>
    <recommendedName>
        <fullName evidence="8">Bacterial Ig domain-containing protein</fullName>
    </recommendedName>
</protein>
<feature type="domain" description="FNG" evidence="3">
    <location>
        <begin position="44"/>
        <end position="188"/>
    </location>
</feature>
<accession>R2SL19</accession>
<feature type="domain" description="Bacterial Ig" evidence="2">
    <location>
        <begin position="278"/>
        <end position="355"/>
    </location>
</feature>
<evidence type="ECO:0000313" key="6">
    <source>
        <dbReference type="Proteomes" id="UP000013858"/>
    </source>
</evidence>
<feature type="domain" description="Bacterial Ig" evidence="2">
    <location>
        <begin position="207"/>
        <end position="273"/>
    </location>
</feature>
<comment type="caution">
    <text evidence="4">The sequence shown here is derived from an EMBL/GenBank/DDBJ whole genome shotgun (WGS) entry which is preliminary data.</text>
</comment>
<reference evidence="5 7" key="2">
    <citation type="submission" date="2013-03" db="EMBL/GenBank/DDBJ databases">
        <title>The Genome Sequence of Enterococcus haemoperoxidus BAA-382 (PacBio/Illumina hybrid assembly).</title>
        <authorList>
            <consortium name="The Broad Institute Genomics Platform"/>
            <consortium name="The Broad Institute Genome Sequencing Center for Infectious Disease"/>
            <person name="Earl A."/>
            <person name="Russ C."/>
            <person name="Gilmore M."/>
            <person name="Surin D."/>
            <person name="Walker B."/>
            <person name="Young S."/>
            <person name="Zeng Q."/>
            <person name="Gargeya S."/>
            <person name="Fitzgerald M."/>
            <person name="Haas B."/>
            <person name="Abouelleil A."/>
            <person name="Allen A.W."/>
            <person name="Alvarado L."/>
            <person name="Arachchi H.M."/>
            <person name="Berlin A.M."/>
            <person name="Chapman S.B."/>
            <person name="Gainer-Dewar J."/>
            <person name="Goldberg J."/>
            <person name="Griggs A."/>
            <person name="Gujja S."/>
            <person name="Hansen M."/>
            <person name="Howarth C."/>
            <person name="Imamovic A."/>
            <person name="Ireland A."/>
            <person name="Larimer J."/>
            <person name="McCowan C."/>
            <person name="Murphy C."/>
            <person name="Pearson M."/>
            <person name="Poon T.W."/>
            <person name="Priest M."/>
            <person name="Roberts A."/>
            <person name="Saif S."/>
            <person name="Shea T."/>
            <person name="Sisk P."/>
            <person name="Sykes S."/>
            <person name="Wortman J."/>
            <person name="Nusbaum C."/>
            <person name="Birren B."/>
        </authorList>
    </citation>
    <scope>NUCLEOTIDE SEQUENCE [LARGE SCALE GENOMIC DNA]</scope>
    <source>
        <strain evidence="5 7">ATCC BAA-382</strain>
    </source>
</reference>
<keyword evidence="7" id="KW-1185">Reference proteome</keyword>
<dbReference type="EMBL" id="AJAR01000024">
    <property type="protein sequence ID" value="EOH93536.1"/>
    <property type="molecule type" value="Genomic_DNA"/>
</dbReference>
<evidence type="ECO:0000313" key="4">
    <source>
        <dbReference type="EMBL" id="EOH93536.1"/>
    </source>
</evidence>
<feature type="signal peptide" evidence="1">
    <location>
        <begin position="1"/>
        <end position="23"/>
    </location>
</feature>
<sequence>MNKTFIKLALSVTLISATLVVNNTNYEANELNKGNVEGLYENKEFDVSQGWEVDFTSSIPNIHHEDIFKQNVKSPTTPQKMVINNFANIGNAELTAKKIIPMKKGHTYKLNLIYAMKFTNSGTAYIDFNGEKKTSDSVNNDAVDHVYEKTISPTQDEEYVITMYFKVPFKSNGYLKLGYDTSLGGGIEEHSDLAAPILVAPFEGRNFIEGTGIIGNKIEIYDANKQLLGSGRINAQGKFNITVNRSFIAGEEIYGYQIDKNGVISERATTIVKEYKKPNQPILDKVTDESKSVTGKSDPNIDIIVTIGEEVYTVTSDKEGNFFVPFDYTYPYGTEIHAVARNQEGFESDVANAVVQYAKPISIDFDNKLSSIDTLISGTTTRPNTQVEIRVGARLFLTQTDGDGRYMLQLQKTYLPGTEVSAKITDKAGETAEKKQVILPRIPTFNTIISGVTEIYGITDPNAVVTIQIEKKSGEIYEFKSIADIAGNYYVELKDGSAKIPLEVGDILSAWSTIEEINLSSEKADITVLSLR</sequence>
<feature type="chain" id="PRO_5039053068" description="Bacterial Ig domain-containing protein" evidence="1">
    <location>
        <begin position="24"/>
        <end position="532"/>
    </location>
</feature>
<dbReference type="EMBL" id="ASVY01000001">
    <property type="protein sequence ID" value="EOT63371.1"/>
    <property type="molecule type" value="Genomic_DNA"/>
</dbReference>
<dbReference type="OrthoDB" id="2339378at2"/>
<dbReference type="Proteomes" id="UP000014197">
    <property type="component" value="Unassembled WGS sequence"/>
</dbReference>
<dbReference type="RefSeq" id="WP_010762649.1">
    <property type="nucleotide sequence ID" value="NZ_KB946316.1"/>
</dbReference>
<evidence type="ECO:0008006" key="8">
    <source>
        <dbReference type="Google" id="ProtNLM"/>
    </source>
</evidence>